<gene>
    <name evidence="3" type="ORF">FHS31_001882</name>
</gene>
<name>A0ABX0TV85_9SPHN</name>
<dbReference type="Pfam" id="PF13462">
    <property type="entry name" value="Thioredoxin_4"/>
    <property type="match status" value="1"/>
</dbReference>
<dbReference type="Gene3D" id="3.40.30.10">
    <property type="entry name" value="Glutaredoxin"/>
    <property type="match status" value="1"/>
</dbReference>
<evidence type="ECO:0000313" key="3">
    <source>
        <dbReference type="EMBL" id="NIJ08265.1"/>
    </source>
</evidence>
<keyword evidence="1" id="KW-0732">Signal</keyword>
<dbReference type="InterPro" id="IPR036249">
    <property type="entry name" value="Thioredoxin-like_sf"/>
</dbReference>
<sequence length="235" mass="24583">MKLVLRCIAALAALVSLAPANAAPPVKDWSQVAVRTPSGSFLQGNPNAPVKLIEYLSFTCPHCAVFESTAGPLVPKYIKPGLVSYEVRVAIRDGFDMLATTLARCAGPRAFFAVKPALYAAQGDWEQKANDWVATSPDLSKLSEAEAGKAAAKGAGLDVFFARHGLAPARADACLSNTAEQKLIGQRGQEIWNMPGFPGTPAFAINGAMTPPIGAWSDLDKALAAALAKSGHPKG</sequence>
<feature type="domain" description="Thioredoxin-like fold" evidence="2">
    <location>
        <begin position="40"/>
        <end position="211"/>
    </location>
</feature>
<feature type="chain" id="PRO_5046757143" evidence="1">
    <location>
        <begin position="23"/>
        <end position="235"/>
    </location>
</feature>
<dbReference type="Gene3D" id="1.10.40.110">
    <property type="match status" value="1"/>
</dbReference>
<evidence type="ECO:0000256" key="1">
    <source>
        <dbReference type="SAM" id="SignalP"/>
    </source>
</evidence>
<comment type="caution">
    <text evidence="3">The sequence shown here is derived from an EMBL/GenBank/DDBJ whole genome shotgun (WGS) entry which is preliminary data.</text>
</comment>
<reference evidence="3 4" key="1">
    <citation type="submission" date="2020-03" db="EMBL/GenBank/DDBJ databases">
        <title>Genomic Encyclopedia of Type Strains, Phase III (KMG-III): the genomes of soil and plant-associated and newly described type strains.</title>
        <authorList>
            <person name="Whitman W."/>
        </authorList>
    </citation>
    <scope>NUCLEOTIDE SEQUENCE [LARGE SCALE GENOMIC DNA]</scope>
    <source>
        <strain evidence="3 4">CECT 8804</strain>
    </source>
</reference>
<feature type="signal peptide" evidence="1">
    <location>
        <begin position="1"/>
        <end position="22"/>
    </location>
</feature>
<keyword evidence="4" id="KW-1185">Reference proteome</keyword>
<accession>A0ABX0TV85</accession>
<dbReference type="RefSeq" id="WP_167073115.1">
    <property type="nucleotide sequence ID" value="NZ_JAAOZC010000004.1"/>
</dbReference>
<dbReference type="EMBL" id="JAAOZC010000004">
    <property type="protein sequence ID" value="NIJ08265.1"/>
    <property type="molecule type" value="Genomic_DNA"/>
</dbReference>
<dbReference type="GO" id="GO:0016853">
    <property type="term" value="F:isomerase activity"/>
    <property type="evidence" value="ECO:0007669"/>
    <property type="project" value="UniProtKB-KW"/>
</dbReference>
<dbReference type="InterPro" id="IPR012336">
    <property type="entry name" value="Thioredoxin-like_fold"/>
</dbReference>
<dbReference type="SUPFAM" id="SSF52833">
    <property type="entry name" value="Thioredoxin-like"/>
    <property type="match status" value="1"/>
</dbReference>
<protein>
    <submittedName>
        <fullName evidence="3">Protein-disulfide isomerase</fullName>
    </submittedName>
</protein>
<proteinExistence type="predicted"/>
<evidence type="ECO:0000259" key="2">
    <source>
        <dbReference type="Pfam" id="PF13462"/>
    </source>
</evidence>
<keyword evidence="3" id="KW-0413">Isomerase</keyword>
<dbReference type="Proteomes" id="UP000727456">
    <property type="component" value="Unassembled WGS sequence"/>
</dbReference>
<organism evidence="3 4">
    <name type="scientific">Sphingomonas vulcanisoli</name>
    <dbReference type="NCBI Taxonomy" id="1658060"/>
    <lineage>
        <taxon>Bacteria</taxon>
        <taxon>Pseudomonadati</taxon>
        <taxon>Pseudomonadota</taxon>
        <taxon>Alphaproteobacteria</taxon>
        <taxon>Sphingomonadales</taxon>
        <taxon>Sphingomonadaceae</taxon>
        <taxon>Sphingomonas</taxon>
    </lineage>
</organism>
<evidence type="ECO:0000313" key="4">
    <source>
        <dbReference type="Proteomes" id="UP000727456"/>
    </source>
</evidence>